<evidence type="ECO:0000259" key="2">
    <source>
        <dbReference type="Pfam" id="PF01205"/>
    </source>
</evidence>
<dbReference type="SUPFAM" id="SSF54211">
    <property type="entry name" value="Ribosomal protein S5 domain 2-like"/>
    <property type="match status" value="1"/>
</dbReference>
<dbReference type="Proteomes" id="UP000594774">
    <property type="component" value="Chromosome"/>
</dbReference>
<evidence type="ECO:0000259" key="3">
    <source>
        <dbReference type="Pfam" id="PF09186"/>
    </source>
</evidence>
<dbReference type="PANTHER" id="PTHR16301:SF20">
    <property type="entry name" value="IMPACT FAMILY MEMBER YIGZ"/>
    <property type="match status" value="1"/>
</dbReference>
<dbReference type="InterPro" id="IPR036956">
    <property type="entry name" value="Impact_N_sf"/>
</dbReference>
<dbReference type="Gene3D" id="3.30.230.30">
    <property type="entry name" value="Impact, N-terminal domain"/>
    <property type="match status" value="1"/>
</dbReference>
<dbReference type="GO" id="GO:0006446">
    <property type="term" value="P:regulation of translational initiation"/>
    <property type="evidence" value="ECO:0007669"/>
    <property type="project" value="TreeGrafter"/>
</dbReference>
<dbReference type="RefSeq" id="WP_197914670.1">
    <property type="nucleotide sequence ID" value="NZ_CP065628.1"/>
</dbReference>
<comment type="similarity">
    <text evidence="1">Belongs to the IMPACT family.</text>
</comment>
<evidence type="ECO:0000313" key="4">
    <source>
        <dbReference type="EMBL" id="QPR30629.1"/>
    </source>
</evidence>
<dbReference type="InterPro" id="IPR023582">
    <property type="entry name" value="Impact"/>
</dbReference>
<dbReference type="Pfam" id="PF09186">
    <property type="entry name" value="DUF1949"/>
    <property type="match status" value="1"/>
</dbReference>
<dbReference type="InterPro" id="IPR001498">
    <property type="entry name" value="Impact_N"/>
</dbReference>
<reference evidence="4 5" key="1">
    <citation type="submission" date="2020-12" db="EMBL/GenBank/DDBJ databases">
        <title>FDA dAtabase for Regulatory Grade micrObial Sequences (FDA-ARGOS): Supporting development and validation of Infectious Disease Dx tests.</title>
        <authorList>
            <person name="Sproer C."/>
            <person name="Gronow S."/>
            <person name="Severitt S."/>
            <person name="Schroder I."/>
            <person name="Tallon L."/>
            <person name="Sadzewicz L."/>
            <person name="Zhao X."/>
            <person name="Boylan J."/>
            <person name="Ott S."/>
            <person name="Bowen H."/>
            <person name="Vavikolanu K."/>
            <person name="Mehta A."/>
            <person name="Aluvathingal J."/>
            <person name="Nadendla S."/>
            <person name="Lowell S."/>
            <person name="Myers T."/>
            <person name="Yan Y."/>
            <person name="Sichtig H."/>
        </authorList>
    </citation>
    <scope>NUCLEOTIDE SEQUENCE [LARGE SCALE GENOMIC DNA]</scope>
    <source>
        <strain evidence="4 5">FDAARGOS_938</strain>
    </source>
</reference>
<gene>
    <name evidence="4" type="ORF">I6G95_10640</name>
</gene>
<organism evidence="4 5">
    <name type="scientific">Corynebacterium amycolatum</name>
    <dbReference type="NCBI Taxonomy" id="43765"/>
    <lineage>
        <taxon>Bacteria</taxon>
        <taxon>Bacillati</taxon>
        <taxon>Actinomycetota</taxon>
        <taxon>Actinomycetes</taxon>
        <taxon>Mycobacteriales</taxon>
        <taxon>Corynebacteriaceae</taxon>
        <taxon>Corynebacterium</taxon>
    </lineage>
</organism>
<evidence type="ECO:0000313" key="5">
    <source>
        <dbReference type="Proteomes" id="UP000594774"/>
    </source>
</evidence>
<proteinExistence type="inferred from homology"/>
<dbReference type="SUPFAM" id="SSF54980">
    <property type="entry name" value="EF-G C-terminal domain-like"/>
    <property type="match status" value="1"/>
</dbReference>
<dbReference type="InterPro" id="IPR035647">
    <property type="entry name" value="EFG_III/V"/>
</dbReference>
<protein>
    <submittedName>
        <fullName evidence="4">YigZ family protein</fullName>
    </submittedName>
</protein>
<dbReference type="Pfam" id="PF01205">
    <property type="entry name" value="Impact_N"/>
    <property type="match status" value="1"/>
</dbReference>
<name>A0AB37GAS7_CORAY</name>
<dbReference type="AlphaFoldDB" id="A0AB37GAS7"/>
<dbReference type="PROSITE" id="PS00910">
    <property type="entry name" value="UPF0029"/>
    <property type="match status" value="1"/>
</dbReference>
<dbReference type="InterPro" id="IPR015796">
    <property type="entry name" value="Impact_YigZ-like"/>
</dbReference>
<dbReference type="InterPro" id="IPR020568">
    <property type="entry name" value="Ribosomal_Su5_D2-typ_SF"/>
</dbReference>
<sequence>MDTMTTEPSTSTEATQNQRDIELIVPADGDIVTNEIEIKKSRFITWIARADDEDSAREVINLAKAEYPDARHHCSAYIHEVVGGNRVERSSDDGEPGGTAGRPMLDVLQGSGVTNVTAVVIRYFGGIKLGTGGLVRAYSDSVSECLEKVTRMRRVQRALRVVSVSAADAGRIEAELRARGYEIVETRWGQNVEFSIAVTVDGIAQLDGEMQALTKGASEPSTDGGEIWWELRA</sequence>
<evidence type="ECO:0000256" key="1">
    <source>
        <dbReference type="ARBA" id="ARBA00007665"/>
    </source>
</evidence>
<dbReference type="GO" id="GO:0005737">
    <property type="term" value="C:cytoplasm"/>
    <property type="evidence" value="ECO:0007669"/>
    <property type="project" value="TreeGrafter"/>
</dbReference>
<dbReference type="NCBIfam" id="TIGR00257">
    <property type="entry name" value="IMPACT_YIGZ"/>
    <property type="match status" value="1"/>
</dbReference>
<accession>A0AB37GAS7</accession>
<feature type="domain" description="UPF0029" evidence="3">
    <location>
        <begin position="167"/>
        <end position="216"/>
    </location>
</feature>
<dbReference type="InterPro" id="IPR020569">
    <property type="entry name" value="UPF0029_Impact_CS"/>
</dbReference>
<dbReference type="InterPro" id="IPR015269">
    <property type="entry name" value="UPF0029_Impact_C"/>
</dbReference>
<dbReference type="PANTHER" id="PTHR16301">
    <property type="entry name" value="IMPACT-RELATED"/>
    <property type="match status" value="1"/>
</dbReference>
<feature type="domain" description="Impact N-terminal" evidence="2">
    <location>
        <begin position="39"/>
        <end position="146"/>
    </location>
</feature>
<dbReference type="EMBL" id="CP065628">
    <property type="protein sequence ID" value="QPR30629.1"/>
    <property type="molecule type" value="Genomic_DNA"/>
</dbReference>